<dbReference type="InterPro" id="IPR036048">
    <property type="entry name" value="Interleukin_8-like_sf"/>
</dbReference>
<gene>
    <name evidence="7" type="ORF">ACEWY4_022140</name>
</gene>
<dbReference type="InterPro" id="IPR001811">
    <property type="entry name" value="Chemokine_IL8-like_dom"/>
</dbReference>
<keyword evidence="8" id="KW-1185">Reference proteome</keyword>
<dbReference type="GO" id="GO:0005125">
    <property type="term" value="F:cytokine activity"/>
    <property type="evidence" value="ECO:0007669"/>
    <property type="project" value="UniProtKB-KW"/>
</dbReference>
<dbReference type="InterPro" id="IPR039809">
    <property type="entry name" value="Chemokine_b/g/d"/>
</dbReference>
<dbReference type="SUPFAM" id="SSF54117">
    <property type="entry name" value="Interleukin 8-like chemokines"/>
    <property type="match status" value="1"/>
</dbReference>
<comment type="caution">
    <text evidence="7">The sequence shown here is derived from an EMBL/GenBank/DDBJ whole genome shotgun (WGS) entry which is preliminary data.</text>
</comment>
<feature type="chain" id="PRO_5044836751" description="Chemokine interleukin-8-like domain-containing protein" evidence="5">
    <location>
        <begin position="22"/>
        <end position="88"/>
    </location>
</feature>
<dbReference type="PANTHER" id="PTHR12015:SF183">
    <property type="entry name" value="C-C MOTIF CHEMOKINE 3"/>
    <property type="match status" value="1"/>
</dbReference>
<keyword evidence="4 5" id="KW-0732">Signal</keyword>
<dbReference type="Proteomes" id="UP001591681">
    <property type="component" value="Unassembled WGS sequence"/>
</dbReference>
<evidence type="ECO:0000256" key="5">
    <source>
        <dbReference type="SAM" id="SignalP"/>
    </source>
</evidence>
<feature type="signal peptide" evidence="5">
    <location>
        <begin position="1"/>
        <end position="21"/>
    </location>
</feature>
<evidence type="ECO:0000256" key="2">
    <source>
        <dbReference type="ARBA" id="ARBA00022514"/>
    </source>
</evidence>
<dbReference type="PANTHER" id="PTHR12015">
    <property type="entry name" value="SMALL INDUCIBLE CYTOKINE A"/>
    <property type="match status" value="1"/>
</dbReference>
<evidence type="ECO:0000313" key="8">
    <source>
        <dbReference type="Proteomes" id="UP001591681"/>
    </source>
</evidence>
<feature type="domain" description="Chemokine interleukin-8-like" evidence="6">
    <location>
        <begin position="27"/>
        <end position="85"/>
    </location>
</feature>
<dbReference type="GO" id="GO:0005615">
    <property type="term" value="C:extracellular space"/>
    <property type="evidence" value="ECO:0007669"/>
    <property type="project" value="UniProtKB-KW"/>
</dbReference>
<dbReference type="AlphaFoldDB" id="A0ABD1J559"/>
<dbReference type="SMART" id="SM00199">
    <property type="entry name" value="SCY"/>
    <property type="match status" value="1"/>
</dbReference>
<sequence>MKYQKFLVPCILLALCTTVLGQHSFFPEKCCFRYYNKPIPRRSVDRILATSSQCVKPGLLVVVKNGKSLCVTPDSPNVSRLLRDFYLH</sequence>
<keyword evidence="3" id="KW-0964">Secreted</keyword>
<name>A0ABD1J559_9TELE</name>
<keyword evidence="2" id="KW-0202">Cytokine</keyword>
<accession>A0ABD1J559</accession>
<dbReference type="Gene3D" id="2.40.50.40">
    <property type="match status" value="1"/>
</dbReference>
<dbReference type="EMBL" id="JBHFQA010000019">
    <property type="protein sequence ID" value="KAL2082322.1"/>
    <property type="molecule type" value="Genomic_DNA"/>
</dbReference>
<evidence type="ECO:0000256" key="1">
    <source>
        <dbReference type="ARBA" id="ARBA00004613"/>
    </source>
</evidence>
<protein>
    <recommendedName>
        <fullName evidence="6">Chemokine interleukin-8-like domain-containing protein</fullName>
    </recommendedName>
</protein>
<evidence type="ECO:0000313" key="7">
    <source>
        <dbReference type="EMBL" id="KAL2082322.1"/>
    </source>
</evidence>
<comment type="subcellular location">
    <subcellularLocation>
        <location evidence="1">Secreted</location>
    </subcellularLocation>
</comment>
<evidence type="ECO:0000256" key="4">
    <source>
        <dbReference type="ARBA" id="ARBA00022729"/>
    </source>
</evidence>
<evidence type="ECO:0000256" key="3">
    <source>
        <dbReference type="ARBA" id="ARBA00022525"/>
    </source>
</evidence>
<organism evidence="7 8">
    <name type="scientific">Coilia grayii</name>
    <name type="common">Gray's grenadier anchovy</name>
    <dbReference type="NCBI Taxonomy" id="363190"/>
    <lineage>
        <taxon>Eukaryota</taxon>
        <taxon>Metazoa</taxon>
        <taxon>Chordata</taxon>
        <taxon>Craniata</taxon>
        <taxon>Vertebrata</taxon>
        <taxon>Euteleostomi</taxon>
        <taxon>Actinopterygii</taxon>
        <taxon>Neopterygii</taxon>
        <taxon>Teleostei</taxon>
        <taxon>Clupei</taxon>
        <taxon>Clupeiformes</taxon>
        <taxon>Clupeoidei</taxon>
        <taxon>Engraulidae</taxon>
        <taxon>Coilinae</taxon>
        <taxon>Coilia</taxon>
    </lineage>
</organism>
<reference evidence="7 8" key="1">
    <citation type="submission" date="2024-09" db="EMBL/GenBank/DDBJ databases">
        <title>A chromosome-level genome assembly of Gray's grenadier anchovy, Coilia grayii.</title>
        <authorList>
            <person name="Fu Z."/>
        </authorList>
    </citation>
    <scope>NUCLEOTIDE SEQUENCE [LARGE SCALE GENOMIC DNA]</scope>
    <source>
        <strain evidence="7">G4</strain>
        <tissue evidence="7">Muscle</tissue>
    </source>
</reference>
<proteinExistence type="predicted"/>
<dbReference type="Pfam" id="PF00048">
    <property type="entry name" value="IL8"/>
    <property type="match status" value="1"/>
</dbReference>
<evidence type="ECO:0000259" key="6">
    <source>
        <dbReference type="SMART" id="SM00199"/>
    </source>
</evidence>